<dbReference type="RefSeq" id="XP_010434566.1">
    <property type="nucleotide sequence ID" value="XM_010436264.2"/>
</dbReference>
<dbReference type="InterPro" id="IPR036576">
    <property type="entry name" value="WRKY_dom_sf"/>
</dbReference>
<proteinExistence type="inferred from homology"/>
<evidence type="ECO:0000256" key="1">
    <source>
        <dbReference type="ARBA" id="ARBA00004123"/>
    </source>
</evidence>
<sequence>MSNETRDLYNYQYPPSFSLHEMMNLPTSNPSSYGNTISSQNGFDPSSYSFTDCLQNTPGAYESLLHHKTFGLSPSSSEVFNSSIDQESNRDVTNNDVISGGACTATTTRVSASSSSSEADHPGEDSGKGGRKRELVGDEEDQSSKKVGKTNKNEVKKQREPRVSFMTKSEVDHLEDGYRWRKYGQKAVKNSPYPRSYYRCTTQRCNVKKRVERSFQDPTVVITTYEGQHNHPIPTNLRGSSAAAAMFSADGLMTPRSFAHDMFRTAAYTNGGAAAAALDYGYGQSGYGSVNANPSSHQEYNHNGGDQYELLREIFPSVFFKQEP</sequence>
<keyword evidence="5 7" id="KW-0804">Transcription</keyword>
<evidence type="ECO:0000259" key="9">
    <source>
        <dbReference type="PROSITE" id="PS50811"/>
    </source>
</evidence>
<protein>
    <recommendedName>
        <fullName evidence="7">WRKY transcription factor</fullName>
    </recommendedName>
</protein>
<feature type="domain" description="WRKY" evidence="9">
    <location>
        <begin position="169"/>
        <end position="234"/>
    </location>
</feature>
<dbReference type="InterPro" id="IPR003657">
    <property type="entry name" value="WRKY_dom"/>
</dbReference>
<evidence type="ECO:0000313" key="11">
    <source>
        <dbReference type="RefSeq" id="XP_010434566.1"/>
    </source>
</evidence>
<evidence type="ECO:0000256" key="8">
    <source>
        <dbReference type="SAM" id="MobiDB-lite"/>
    </source>
</evidence>
<name>A0ABM0U1R7_CAMSA</name>
<dbReference type="InterPro" id="IPR044810">
    <property type="entry name" value="WRKY_plant"/>
</dbReference>
<evidence type="ECO:0000256" key="4">
    <source>
        <dbReference type="ARBA" id="ARBA00023125"/>
    </source>
</evidence>
<dbReference type="PANTHER" id="PTHR31221">
    <property type="entry name" value="WRKY TRANSCRIPTION FACTOR PROTEIN 1-RELATED"/>
    <property type="match status" value="1"/>
</dbReference>
<evidence type="ECO:0000256" key="6">
    <source>
        <dbReference type="ARBA" id="ARBA00023242"/>
    </source>
</evidence>
<gene>
    <name evidence="11" type="primary">LOC104718509</name>
</gene>
<keyword evidence="6 7" id="KW-0539">Nucleus</keyword>
<evidence type="ECO:0000256" key="2">
    <source>
        <dbReference type="ARBA" id="ARBA00008964"/>
    </source>
</evidence>
<evidence type="ECO:0000256" key="7">
    <source>
        <dbReference type="PIRNR" id="PIRNR038130"/>
    </source>
</evidence>
<dbReference type="Pfam" id="PF03106">
    <property type="entry name" value="WRKY"/>
    <property type="match status" value="1"/>
</dbReference>
<feature type="compositionally biased region" description="Polar residues" evidence="8">
    <location>
        <begin position="75"/>
        <end position="97"/>
    </location>
</feature>
<dbReference type="PANTHER" id="PTHR31221:SF325">
    <property type="entry name" value="WRKY TRANSCRIPTION FACTOR 28"/>
    <property type="match status" value="1"/>
</dbReference>
<dbReference type="Gene3D" id="2.20.25.80">
    <property type="entry name" value="WRKY domain"/>
    <property type="match status" value="1"/>
</dbReference>
<comment type="similarity">
    <text evidence="2 7">Belongs to the WRKY group II-c family.</text>
</comment>
<comment type="subcellular location">
    <subcellularLocation>
        <location evidence="1 7">Nucleus</location>
    </subcellularLocation>
</comment>
<feature type="compositionally biased region" description="Basic and acidic residues" evidence="8">
    <location>
        <begin position="151"/>
        <end position="162"/>
    </location>
</feature>
<dbReference type="SUPFAM" id="SSF118290">
    <property type="entry name" value="WRKY DNA-binding domain"/>
    <property type="match status" value="1"/>
</dbReference>
<reference evidence="11" key="2">
    <citation type="submission" date="2025-08" db="UniProtKB">
        <authorList>
            <consortium name="RefSeq"/>
        </authorList>
    </citation>
    <scope>IDENTIFICATION</scope>
    <source>
        <tissue evidence="11">Leaf</tissue>
    </source>
</reference>
<dbReference type="InterPro" id="IPR017396">
    <property type="entry name" value="TF_WRKY_IIc"/>
</dbReference>
<keyword evidence="10" id="KW-1185">Reference proteome</keyword>
<dbReference type="Proteomes" id="UP000694864">
    <property type="component" value="Chromosome 10"/>
</dbReference>
<dbReference type="SMART" id="SM00774">
    <property type="entry name" value="WRKY"/>
    <property type="match status" value="1"/>
</dbReference>
<evidence type="ECO:0000256" key="5">
    <source>
        <dbReference type="ARBA" id="ARBA00023163"/>
    </source>
</evidence>
<keyword evidence="3 7" id="KW-0805">Transcription regulation</keyword>
<feature type="region of interest" description="Disordered" evidence="8">
    <location>
        <begin position="75"/>
        <end position="168"/>
    </location>
</feature>
<evidence type="ECO:0000256" key="3">
    <source>
        <dbReference type="ARBA" id="ARBA00023015"/>
    </source>
</evidence>
<feature type="compositionally biased region" description="Low complexity" evidence="8">
    <location>
        <begin position="102"/>
        <end position="117"/>
    </location>
</feature>
<keyword evidence="4 7" id="KW-0238">DNA-binding</keyword>
<dbReference type="PIRSF" id="PIRSF038130">
    <property type="entry name" value="TF_WRKY_IIc"/>
    <property type="match status" value="1"/>
</dbReference>
<feature type="compositionally biased region" description="Basic and acidic residues" evidence="8">
    <location>
        <begin position="118"/>
        <end position="136"/>
    </location>
</feature>
<reference evidence="10" key="1">
    <citation type="journal article" date="2014" name="Nat. Commun.">
        <title>The emerging biofuel crop Camelina sativa retains a highly undifferentiated hexaploid genome structure.</title>
        <authorList>
            <person name="Kagale S."/>
            <person name="Koh C."/>
            <person name="Nixon J."/>
            <person name="Bollina V."/>
            <person name="Clarke W.E."/>
            <person name="Tuteja R."/>
            <person name="Spillane C."/>
            <person name="Robinson S.J."/>
            <person name="Links M.G."/>
            <person name="Clarke C."/>
            <person name="Higgins E.E."/>
            <person name="Huebert T."/>
            <person name="Sharpe A.G."/>
            <person name="Parkin I.A."/>
        </authorList>
    </citation>
    <scope>NUCLEOTIDE SEQUENCE [LARGE SCALE GENOMIC DNA]</scope>
    <source>
        <strain evidence="10">cv. DH55</strain>
    </source>
</reference>
<accession>A0ABM0U1R7</accession>
<dbReference type="GeneID" id="104718509"/>
<evidence type="ECO:0000313" key="10">
    <source>
        <dbReference type="Proteomes" id="UP000694864"/>
    </source>
</evidence>
<organism evidence="10 11">
    <name type="scientific">Camelina sativa</name>
    <name type="common">False flax</name>
    <name type="synonym">Myagrum sativum</name>
    <dbReference type="NCBI Taxonomy" id="90675"/>
    <lineage>
        <taxon>Eukaryota</taxon>
        <taxon>Viridiplantae</taxon>
        <taxon>Streptophyta</taxon>
        <taxon>Embryophyta</taxon>
        <taxon>Tracheophyta</taxon>
        <taxon>Spermatophyta</taxon>
        <taxon>Magnoliopsida</taxon>
        <taxon>eudicotyledons</taxon>
        <taxon>Gunneridae</taxon>
        <taxon>Pentapetalae</taxon>
        <taxon>rosids</taxon>
        <taxon>malvids</taxon>
        <taxon>Brassicales</taxon>
        <taxon>Brassicaceae</taxon>
        <taxon>Camelineae</taxon>
        <taxon>Camelina</taxon>
    </lineage>
</organism>
<dbReference type="PROSITE" id="PS50811">
    <property type="entry name" value="WRKY"/>
    <property type="match status" value="1"/>
</dbReference>